<accession>A0A0R1X693</accession>
<proteinExistence type="predicted"/>
<sequence length="316" mass="33471">MTIAMIGTWRMAETGITPAMAELRAGGSAGDALVTAIKAVEDYPYYQSVGYGGLPNAAGVVETDAAYMDGDTFRLGAIAGARDIANPIAVAQALSQEAANNLLVGTGATEYASTHGFQLKNMLTERAGQKWEQKRQELASKNLNPYDGHDTVGMVALDAQGRMTVGTSTSGLFMKRTGRVGDSPLPGAGYYVDSTIGGAAATGMGEDLMKASLSYETVRLMGTGLSASEALRQAVYPFIDRLTKIGQHPREFSYVALRQDGDWGIATNVEFTFAVAQDDGATQIYIAQPNGDQPDIRPVTAEWLAADKARRQAPLA</sequence>
<evidence type="ECO:0000313" key="4">
    <source>
        <dbReference type="EMBL" id="KRM25666.1"/>
    </source>
</evidence>
<organism evidence="4 5">
    <name type="scientific">Schleiferilactobacillus harbinensis DSM 16991</name>
    <dbReference type="NCBI Taxonomy" id="1122147"/>
    <lineage>
        <taxon>Bacteria</taxon>
        <taxon>Bacillati</taxon>
        <taxon>Bacillota</taxon>
        <taxon>Bacilli</taxon>
        <taxon>Lactobacillales</taxon>
        <taxon>Lactobacillaceae</taxon>
        <taxon>Schleiferilactobacillus</taxon>
    </lineage>
</organism>
<dbReference type="eggNOG" id="COG1446">
    <property type="taxonomic scope" value="Bacteria"/>
</dbReference>
<evidence type="ECO:0000256" key="1">
    <source>
        <dbReference type="PIRSR" id="PIRSR600246-1"/>
    </source>
</evidence>
<dbReference type="RefSeq" id="WP_027829672.1">
    <property type="nucleotide sequence ID" value="NZ_AZFW01000103.1"/>
</dbReference>
<gene>
    <name evidence="4" type="ORF">FC91_GL000581</name>
</gene>
<dbReference type="Proteomes" id="UP000050949">
    <property type="component" value="Unassembled WGS sequence"/>
</dbReference>
<dbReference type="PATRIC" id="fig|1122147.4.peg.603"/>
<feature type="active site" description="Nucleophile" evidence="1">
    <location>
        <position position="151"/>
    </location>
</feature>
<dbReference type="PANTHER" id="PTHR10188:SF6">
    <property type="entry name" value="N(4)-(BETA-N-ACETYLGLUCOSAMINYL)-L-ASPARAGINASE"/>
    <property type="match status" value="1"/>
</dbReference>
<dbReference type="AlphaFoldDB" id="A0A0R1X693"/>
<name>A0A0R1X693_9LACO</name>
<dbReference type="GO" id="GO:0005737">
    <property type="term" value="C:cytoplasm"/>
    <property type="evidence" value="ECO:0007669"/>
    <property type="project" value="TreeGrafter"/>
</dbReference>
<evidence type="ECO:0000256" key="2">
    <source>
        <dbReference type="PIRSR" id="PIRSR600246-2"/>
    </source>
</evidence>
<dbReference type="OrthoDB" id="9780217at2"/>
<dbReference type="PANTHER" id="PTHR10188">
    <property type="entry name" value="L-ASPARAGINASE"/>
    <property type="match status" value="1"/>
</dbReference>
<dbReference type="GO" id="GO:0016811">
    <property type="term" value="F:hydrolase activity, acting on carbon-nitrogen (but not peptide) bonds, in linear amides"/>
    <property type="evidence" value="ECO:0007669"/>
    <property type="project" value="UniProtKB-ARBA"/>
</dbReference>
<dbReference type="CDD" id="cd04513">
    <property type="entry name" value="Glycosylasparaginase"/>
    <property type="match status" value="1"/>
</dbReference>
<dbReference type="EMBL" id="AZFW01000103">
    <property type="protein sequence ID" value="KRM25666.1"/>
    <property type="molecule type" value="Genomic_DNA"/>
</dbReference>
<dbReference type="InterPro" id="IPR029055">
    <property type="entry name" value="Ntn_hydrolases_N"/>
</dbReference>
<protein>
    <submittedName>
        <fullName evidence="4">Asparaginase family protein</fullName>
    </submittedName>
</protein>
<dbReference type="InterPro" id="IPR000246">
    <property type="entry name" value="Peptidase_T2"/>
</dbReference>
<reference evidence="4 5" key="1">
    <citation type="journal article" date="2015" name="Genome Announc.">
        <title>Expanding the biotechnology potential of lactobacilli through comparative genomics of 213 strains and associated genera.</title>
        <authorList>
            <person name="Sun Z."/>
            <person name="Harris H.M."/>
            <person name="McCann A."/>
            <person name="Guo C."/>
            <person name="Argimon S."/>
            <person name="Zhang W."/>
            <person name="Yang X."/>
            <person name="Jeffery I.B."/>
            <person name="Cooney J.C."/>
            <person name="Kagawa T.F."/>
            <person name="Liu W."/>
            <person name="Song Y."/>
            <person name="Salvetti E."/>
            <person name="Wrobel A."/>
            <person name="Rasinkangas P."/>
            <person name="Parkhill J."/>
            <person name="Rea M.C."/>
            <person name="O'Sullivan O."/>
            <person name="Ritari J."/>
            <person name="Douillard F.P."/>
            <person name="Paul Ross R."/>
            <person name="Yang R."/>
            <person name="Briner A.E."/>
            <person name="Felis G.E."/>
            <person name="de Vos W.M."/>
            <person name="Barrangou R."/>
            <person name="Klaenhammer T.R."/>
            <person name="Caufield P.W."/>
            <person name="Cui Y."/>
            <person name="Zhang H."/>
            <person name="O'Toole P.W."/>
        </authorList>
    </citation>
    <scope>NUCLEOTIDE SEQUENCE [LARGE SCALE GENOMIC DNA]</scope>
    <source>
        <strain evidence="4 5">DSM 16991</strain>
    </source>
</reference>
<evidence type="ECO:0000313" key="5">
    <source>
        <dbReference type="Proteomes" id="UP000050949"/>
    </source>
</evidence>
<feature type="binding site" evidence="2">
    <location>
        <begin position="179"/>
        <end position="182"/>
    </location>
    <ligand>
        <name>substrate</name>
    </ligand>
</feature>
<dbReference type="Gene3D" id="3.60.20.30">
    <property type="entry name" value="(Glycosyl)asparaginase"/>
    <property type="match status" value="1"/>
</dbReference>
<dbReference type="SUPFAM" id="SSF56235">
    <property type="entry name" value="N-terminal nucleophile aminohydrolases (Ntn hydrolases)"/>
    <property type="match status" value="1"/>
</dbReference>
<dbReference type="Pfam" id="PF01112">
    <property type="entry name" value="Asparaginase_2"/>
    <property type="match status" value="1"/>
</dbReference>
<evidence type="ECO:0000256" key="3">
    <source>
        <dbReference type="PIRSR" id="PIRSR600246-3"/>
    </source>
</evidence>
<comment type="caution">
    <text evidence="4">The sequence shown here is derived from an EMBL/GenBank/DDBJ whole genome shotgun (WGS) entry which is preliminary data.</text>
</comment>
<feature type="site" description="Cleavage; by autolysis" evidence="3">
    <location>
        <begin position="150"/>
        <end position="151"/>
    </location>
</feature>
<feature type="binding site" evidence="2">
    <location>
        <begin position="202"/>
        <end position="205"/>
    </location>
    <ligand>
        <name>substrate</name>
    </ligand>
</feature>